<reference evidence="12 13" key="1">
    <citation type="submission" date="2019-03" db="EMBL/GenBank/DDBJ databases">
        <title>Sequencing the genomes of 1000 actinobacteria strains.</title>
        <authorList>
            <person name="Klenk H.-P."/>
        </authorList>
    </citation>
    <scope>NUCLEOTIDE SEQUENCE [LARGE SCALE GENOMIC DNA]</scope>
    <source>
        <strain evidence="12 13">DSM 43805</strain>
    </source>
</reference>
<comment type="caution">
    <text evidence="12">The sequence shown here is derived from an EMBL/GenBank/DDBJ whole genome shotgun (WGS) entry which is preliminary data.</text>
</comment>
<dbReference type="PROSITE" id="PS50110">
    <property type="entry name" value="RESPONSE_REGULATORY"/>
    <property type="match status" value="1"/>
</dbReference>
<dbReference type="FunFam" id="3.30.565.10:FF:000006">
    <property type="entry name" value="Sensor histidine kinase WalK"/>
    <property type="match status" value="1"/>
</dbReference>
<dbReference type="Gene3D" id="3.30.450.20">
    <property type="entry name" value="PAS domain"/>
    <property type="match status" value="1"/>
</dbReference>
<dbReference type="SUPFAM" id="SSF52172">
    <property type="entry name" value="CheY-like"/>
    <property type="match status" value="1"/>
</dbReference>
<dbReference type="SUPFAM" id="SSF55785">
    <property type="entry name" value="PYP-like sensor domain (PAS domain)"/>
    <property type="match status" value="1"/>
</dbReference>
<evidence type="ECO:0000256" key="8">
    <source>
        <dbReference type="PROSITE-ProRule" id="PRU00169"/>
    </source>
</evidence>
<keyword evidence="6" id="KW-0418">Kinase</keyword>
<evidence type="ECO:0000259" key="10">
    <source>
        <dbReference type="PROSITE" id="PS50110"/>
    </source>
</evidence>
<gene>
    <name evidence="12" type="ORF">C8E87_5456</name>
</gene>
<dbReference type="CDD" id="cd00130">
    <property type="entry name" value="PAS"/>
    <property type="match status" value="1"/>
</dbReference>
<dbReference type="SMART" id="SM00388">
    <property type="entry name" value="HisKA"/>
    <property type="match status" value="1"/>
</dbReference>
<dbReference type="PROSITE" id="PS50109">
    <property type="entry name" value="HIS_KIN"/>
    <property type="match status" value="1"/>
</dbReference>
<evidence type="ECO:0000256" key="7">
    <source>
        <dbReference type="ARBA" id="ARBA00023012"/>
    </source>
</evidence>
<sequence length="655" mass="70632">MVVAEDNPDHQRVIAEVVRRLGHEVVVAGDGREALRAVLDRRPDLLVADIDMPHLDGLELCRAVRDDQRVAATPVVLITAYLLPGDPRLAATGALAVIGKPFGVPELTAALRTHLDAVPTRAAEPDIVPSDPAFLEALLDCLEAGVAACDRHGRVVLVNQAMRMFTTDGVGDVPEAPDDHRFAILREDGTPLRTHERALSRALAGEHVKQAEVLAHDDSGRPRWFAVNATPVRDKDGTISGAVSAMHDVTTQHRTQQYQDCENQVLKVLADFQDASDAADRILCAIGETLGWPYLRLWLVDEITDLLRPAGCYTAPGECPLPTPVSFARGVGLAGRCWERAELIWVPDLHSPESPVLPTMVSESAFTAAGAVPVHGGDRVIGVMTFFTYARQEPDPALAVLLTGLAALIGTFLEQRRAEVLALHLAAATDEYISLVGHELRTPLTSIGAYVDLIAESPDDVLLGEVRELLDVVQRNNARLRDLVEKLLDLAALESGHARLVIEPVDLAEVVAGVIEAQTASTQHRRITVEAELPPELVVDGDGGRLRQVVDALLSNAIKFSRPDSTVTVSLDDEHGELAVLTIVDQGLGVAPSEQARLFRRLYRGGNARHTGIPGAGLGLALSRVVVERHRGSITLSSQEQAGTKVVVRLPRTQD</sequence>
<dbReference type="InterPro" id="IPR036890">
    <property type="entry name" value="HATPase_C_sf"/>
</dbReference>
<evidence type="ECO:0000256" key="1">
    <source>
        <dbReference type="ARBA" id="ARBA00000085"/>
    </source>
</evidence>
<dbReference type="CDD" id="cd00082">
    <property type="entry name" value="HisKA"/>
    <property type="match status" value="1"/>
</dbReference>
<dbReference type="SMART" id="SM00387">
    <property type="entry name" value="HATPase_c"/>
    <property type="match status" value="1"/>
</dbReference>
<dbReference type="InterPro" id="IPR005467">
    <property type="entry name" value="His_kinase_dom"/>
</dbReference>
<dbReference type="InterPro" id="IPR004358">
    <property type="entry name" value="Sig_transdc_His_kin-like_C"/>
</dbReference>
<evidence type="ECO:0000259" key="11">
    <source>
        <dbReference type="PROSITE" id="PS50113"/>
    </source>
</evidence>
<feature type="modified residue" description="4-aspartylphosphate" evidence="8">
    <location>
        <position position="49"/>
    </location>
</feature>
<dbReference type="InterPro" id="IPR035965">
    <property type="entry name" value="PAS-like_dom_sf"/>
</dbReference>
<dbReference type="PRINTS" id="PR00344">
    <property type="entry name" value="BCTRLSENSOR"/>
</dbReference>
<dbReference type="Pfam" id="PF00072">
    <property type="entry name" value="Response_reg"/>
    <property type="match status" value="1"/>
</dbReference>
<proteinExistence type="predicted"/>
<dbReference type="InterPro" id="IPR011006">
    <property type="entry name" value="CheY-like_superfamily"/>
</dbReference>
<dbReference type="CDD" id="cd17546">
    <property type="entry name" value="REC_hyHK_CKI1_RcsC-like"/>
    <property type="match status" value="1"/>
</dbReference>
<feature type="domain" description="Histidine kinase" evidence="9">
    <location>
        <begin position="435"/>
        <end position="654"/>
    </location>
</feature>
<evidence type="ECO:0000313" key="12">
    <source>
        <dbReference type="EMBL" id="TDO41717.1"/>
    </source>
</evidence>
<dbReference type="AlphaFoldDB" id="A0A4R6JZ72"/>
<name>A0A4R6JZ72_9ACTN</name>
<accession>A0A4R6JZ72</accession>
<dbReference type="InterPro" id="IPR003594">
    <property type="entry name" value="HATPase_dom"/>
</dbReference>
<evidence type="ECO:0000256" key="6">
    <source>
        <dbReference type="ARBA" id="ARBA00022777"/>
    </source>
</evidence>
<dbReference type="PANTHER" id="PTHR43547">
    <property type="entry name" value="TWO-COMPONENT HISTIDINE KINASE"/>
    <property type="match status" value="1"/>
</dbReference>
<dbReference type="Gene3D" id="3.30.565.10">
    <property type="entry name" value="Histidine kinase-like ATPase, C-terminal domain"/>
    <property type="match status" value="1"/>
</dbReference>
<dbReference type="SUPFAM" id="SSF55874">
    <property type="entry name" value="ATPase domain of HSP90 chaperone/DNA topoisomerase II/histidine kinase"/>
    <property type="match status" value="1"/>
</dbReference>
<dbReference type="SMART" id="SM00448">
    <property type="entry name" value="REC"/>
    <property type="match status" value="1"/>
</dbReference>
<dbReference type="InterPro" id="IPR000700">
    <property type="entry name" value="PAS-assoc_C"/>
</dbReference>
<dbReference type="InterPro" id="IPR029016">
    <property type="entry name" value="GAF-like_dom_sf"/>
</dbReference>
<evidence type="ECO:0000256" key="3">
    <source>
        <dbReference type="ARBA" id="ARBA00012438"/>
    </source>
</evidence>
<keyword evidence="4 8" id="KW-0597">Phosphoprotein</keyword>
<dbReference type="InterPro" id="IPR000014">
    <property type="entry name" value="PAS"/>
</dbReference>
<dbReference type="SMART" id="SM00065">
    <property type="entry name" value="GAF"/>
    <property type="match status" value="1"/>
</dbReference>
<dbReference type="InterPro" id="IPR003018">
    <property type="entry name" value="GAF"/>
</dbReference>
<dbReference type="Gene3D" id="1.10.287.130">
    <property type="match status" value="1"/>
</dbReference>
<evidence type="ECO:0000313" key="13">
    <source>
        <dbReference type="Proteomes" id="UP000294901"/>
    </source>
</evidence>
<dbReference type="Pfam" id="PF02518">
    <property type="entry name" value="HATPase_c"/>
    <property type="match status" value="1"/>
</dbReference>
<dbReference type="InterPro" id="IPR036097">
    <property type="entry name" value="HisK_dim/P_sf"/>
</dbReference>
<dbReference type="PANTHER" id="PTHR43547:SF2">
    <property type="entry name" value="HYBRID SIGNAL TRANSDUCTION HISTIDINE KINASE C"/>
    <property type="match status" value="1"/>
</dbReference>
<keyword evidence="5" id="KW-0808">Transferase</keyword>
<feature type="domain" description="PAC" evidence="11">
    <location>
        <begin position="209"/>
        <end position="261"/>
    </location>
</feature>
<evidence type="ECO:0000256" key="5">
    <source>
        <dbReference type="ARBA" id="ARBA00022679"/>
    </source>
</evidence>
<keyword evidence="7" id="KW-0902">Two-component regulatory system</keyword>
<dbReference type="SUPFAM" id="SSF47384">
    <property type="entry name" value="Homodimeric domain of signal transducing histidine kinase"/>
    <property type="match status" value="1"/>
</dbReference>
<dbReference type="InterPro" id="IPR013656">
    <property type="entry name" value="PAS_4"/>
</dbReference>
<dbReference type="Pfam" id="PF08448">
    <property type="entry name" value="PAS_4"/>
    <property type="match status" value="1"/>
</dbReference>
<evidence type="ECO:0000256" key="4">
    <source>
        <dbReference type="ARBA" id="ARBA00022553"/>
    </source>
</evidence>
<dbReference type="GO" id="GO:0000155">
    <property type="term" value="F:phosphorelay sensor kinase activity"/>
    <property type="evidence" value="ECO:0007669"/>
    <property type="project" value="InterPro"/>
</dbReference>
<dbReference type="Gene3D" id="3.30.450.40">
    <property type="match status" value="1"/>
</dbReference>
<dbReference type="EMBL" id="SNWR01000001">
    <property type="protein sequence ID" value="TDO41717.1"/>
    <property type="molecule type" value="Genomic_DNA"/>
</dbReference>
<dbReference type="Pfam" id="PF13185">
    <property type="entry name" value="GAF_2"/>
    <property type="match status" value="1"/>
</dbReference>
<dbReference type="PROSITE" id="PS50113">
    <property type="entry name" value="PAC"/>
    <property type="match status" value="1"/>
</dbReference>
<dbReference type="EC" id="2.7.13.3" evidence="3"/>
<dbReference type="Proteomes" id="UP000294901">
    <property type="component" value="Unassembled WGS sequence"/>
</dbReference>
<evidence type="ECO:0000256" key="2">
    <source>
        <dbReference type="ARBA" id="ARBA00004236"/>
    </source>
</evidence>
<dbReference type="NCBIfam" id="TIGR00229">
    <property type="entry name" value="sensory_box"/>
    <property type="match status" value="1"/>
</dbReference>
<evidence type="ECO:0000259" key="9">
    <source>
        <dbReference type="PROSITE" id="PS50109"/>
    </source>
</evidence>
<dbReference type="SUPFAM" id="SSF55781">
    <property type="entry name" value="GAF domain-like"/>
    <property type="match status" value="1"/>
</dbReference>
<comment type="subcellular location">
    <subcellularLocation>
        <location evidence="2">Cell membrane</location>
    </subcellularLocation>
</comment>
<keyword evidence="13" id="KW-1185">Reference proteome</keyword>
<dbReference type="InterPro" id="IPR001789">
    <property type="entry name" value="Sig_transdc_resp-reg_receiver"/>
</dbReference>
<dbReference type="InterPro" id="IPR003661">
    <property type="entry name" value="HisK_dim/P_dom"/>
</dbReference>
<dbReference type="Pfam" id="PF00512">
    <property type="entry name" value="HisKA"/>
    <property type="match status" value="1"/>
</dbReference>
<organism evidence="12 13">
    <name type="scientific">Paractinoplanes brasiliensis</name>
    <dbReference type="NCBI Taxonomy" id="52695"/>
    <lineage>
        <taxon>Bacteria</taxon>
        <taxon>Bacillati</taxon>
        <taxon>Actinomycetota</taxon>
        <taxon>Actinomycetes</taxon>
        <taxon>Micromonosporales</taxon>
        <taxon>Micromonosporaceae</taxon>
        <taxon>Paractinoplanes</taxon>
    </lineage>
</organism>
<comment type="catalytic activity">
    <reaction evidence="1">
        <text>ATP + protein L-histidine = ADP + protein N-phospho-L-histidine.</text>
        <dbReference type="EC" id="2.7.13.3"/>
    </reaction>
</comment>
<dbReference type="Gene3D" id="3.40.50.2300">
    <property type="match status" value="1"/>
</dbReference>
<dbReference type="GO" id="GO:0005886">
    <property type="term" value="C:plasma membrane"/>
    <property type="evidence" value="ECO:0007669"/>
    <property type="project" value="UniProtKB-SubCell"/>
</dbReference>
<protein>
    <recommendedName>
        <fullName evidence="3">histidine kinase</fullName>
        <ecNumber evidence="3">2.7.13.3</ecNumber>
    </recommendedName>
</protein>
<feature type="domain" description="Response regulatory" evidence="10">
    <location>
        <begin position="1"/>
        <end position="115"/>
    </location>
</feature>